<comment type="similarity">
    <text evidence="2">Belongs to the biotin--protein ligase family.</text>
</comment>
<dbReference type="EC" id="6.3.4.15" evidence="2"/>
<dbReference type="GO" id="GO:0003677">
    <property type="term" value="F:DNA binding"/>
    <property type="evidence" value="ECO:0007669"/>
    <property type="project" value="UniProtKB-UniRule"/>
</dbReference>
<dbReference type="GO" id="GO:0005524">
    <property type="term" value="F:ATP binding"/>
    <property type="evidence" value="ECO:0007669"/>
    <property type="project" value="UniProtKB-UniRule"/>
</dbReference>
<name>A0A9D1MHE4_9FIRM</name>
<dbReference type="HAMAP" id="MF_00978">
    <property type="entry name" value="Bifunct_BirA"/>
    <property type="match status" value="1"/>
</dbReference>
<dbReference type="GO" id="GO:0006355">
    <property type="term" value="P:regulation of DNA-templated transcription"/>
    <property type="evidence" value="ECO:0007669"/>
    <property type="project" value="UniProtKB-UniRule"/>
</dbReference>
<dbReference type="Gene3D" id="2.30.30.100">
    <property type="match status" value="1"/>
</dbReference>
<keyword evidence="1 2" id="KW-0436">Ligase</keyword>
<dbReference type="InterPro" id="IPR045864">
    <property type="entry name" value="aa-tRNA-synth_II/BPL/LPL"/>
</dbReference>
<dbReference type="PANTHER" id="PTHR12835">
    <property type="entry name" value="BIOTIN PROTEIN LIGASE"/>
    <property type="match status" value="1"/>
</dbReference>
<dbReference type="InterPro" id="IPR004408">
    <property type="entry name" value="Biotin_CoA_COase_ligase"/>
</dbReference>
<keyword evidence="2" id="KW-0092">Biotin</keyword>
<organism evidence="4 5">
    <name type="scientific">Candidatus Stercoripulliclostridium merdigallinarum</name>
    <dbReference type="NCBI Taxonomy" id="2840951"/>
    <lineage>
        <taxon>Bacteria</taxon>
        <taxon>Bacillati</taxon>
        <taxon>Bacillota</taxon>
        <taxon>Clostridia</taxon>
        <taxon>Eubacteriales</taxon>
        <taxon>Candidatus Stercoripulliclostridium</taxon>
    </lineage>
</organism>
<keyword evidence="2" id="KW-0067">ATP-binding</keyword>
<keyword evidence="2" id="KW-0805">Transcription regulation</keyword>
<feature type="DNA-binding region" description="H-T-H motif" evidence="2">
    <location>
        <begin position="21"/>
        <end position="40"/>
    </location>
</feature>
<feature type="binding site" evidence="2">
    <location>
        <position position="180"/>
    </location>
    <ligand>
        <name>biotin</name>
        <dbReference type="ChEBI" id="CHEBI:57586"/>
    </ligand>
</feature>
<dbReference type="InterPro" id="IPR013196">
    <property type="entry name" value="HTH_11"/>
</dbReference>
<evidence type="ECO:0000256" key="2">
    <source>
        <dbReference type="HAMAP-Rule" id="MF_00978"/>
    </source>
</evidence>
<proteinExistence type="inferred from homology"/>
<gene>
    <name evidence="2" type="primary">birA</name>
    <name evidence="4" type="ORF">IAB05_01640</name>
</gene>
<dbReference type="InterPro" id="IPR036390">
    <property type="entry name" value="WH_DNA-bd_sf"/>
</dbReference>
<keyword evidence="2" id="KW-0678">Repressor</keyword>
<dbReference type="Gene3D" id="1.10.10.10">
    <property type="entry name" value="Winged helix-like DNA-binding domain superfamily/Winged helix DNA-binding domain"/>
    <property type="match status" value="1"/>
</dbReference>
<dbReference type="EMBL" id="DVNF01000054">
    <property type="protein sequence ID" value="HIU60074.1"/>
    <property type="molecule type" value="Genomic_DNA"/>
</dbReference>
<dbReference type="AlphaFoldDB" id="A0A9D1MHE4"/>
<keyword evidence="2" id="KW-0547">Nucleotide-binding</keyword>
<comment type="catalytic activity">
    <reaction evidence="2">
        <text>biotin + L-lysyl-[protein] + ATP = N(6)-biotinyl-L-lysyl-[protein] + AMP + diphosphate + H(+)</text>
        <dbReference type="Rhea" id="RHEA:11756"/>
        <dbReference type="Rhea" id="RHEA-COMP:9752"/>
        <dbReference type="Rhea" id="RHEA-COMP:10505"/>
        <dbReference type="ChEBI" id="CHEBI:15378"/>
        <dbReference type="ChEBI" id="CHEBI:29969"/>
        <dbReference type="ChEBI" id="CHEBI:30616"/>
        <dbReference type="ChEBI" id="CHEBI:33019"/>
        <dbReference type="ChEBI" id="CHEBI:57586"/>
        <dbReference type="ChEBI" id="CHEBI:83144"/>
        <dbReference type="ChEBI" id="CHEBI:456215"/>
        <dbReference type="EC" id="6.3.4.15"/>
    </reaction>
</comment>
<dbReference type="PANTHER" id="PTHR12835:SF5">
    <property type="entry name" value="BIOTIN--PROTEIN LIGASE"/>
    <property type="match status" value="1"/>
</dbReference>
<dbReference type="GO" id="GO:0009249">
    <property type="term" value="P:protein lipoylation"/>
    <property type="evidence" value="ECO:0007669"/>
    <property type="project" value="UniProtKB-ARBA"/>
</dbReference>
<dbReference type="InterPro" id="IPR030855">
    <property type="entry name" value="Bifunct_BirA"/>
</dbReference>
<reference evidence="4" key="2">
    <citation type="journal article" date="2021" name="PeerJ">
        <title>Extensive microbial diversity within the chicken gut microbiome revealed by metagenomics and culture.</title>
        <authorList>
            <person name="Gilroy R."/>
            <person name="Ravi A."/>
            <person name="Getino M."/>
            <person name="Pursley I."/>
            <person name="Horton D.L."/>
            <person name="Alikhan N.F."/>
            <person name="Baker D."/>
            <person name="Gharbi K."/>
            <person name="Hall N."/>
            <person name="Watson M."/>
            <person name="Adriaenssens E.M."/>
            <person name="Foster-Nyarko E."/>
            <person name="Jarju S."/>
            <person name="Secka A."/>
            <person name="Antonio M."/>
            <person name="Oren A."/>
            <person name="Chaudhuri R.R."/>
            <person name="La Ragione R."/>
            <person name="Hildebrand F."/>
            <person name="Pallen M.J."/>
        </authorList>
    </citation>
    <scope>NUCLEOTIDE SEQUENCE</scope>
    <source>
        <strain evidence="4">18911</strain>
    </source>
</reference>
<dbReference type="SUPFAM" id="SSF55681">
    <property type="entry name" value="Class II aaRS and biotin synthetases"/>
    <property type="match status" value="1"/>
</dbReference>
<dbReference type="Gene3D" id="3.30.930.10">
    <property type="entry name" value="Bira Bifunctional Protein, Domain 2"/>
    <property type="match status" value="1"/>
</dbReference>
<dbReference type="Pfam" id="PF03099">
    <property type="entry name" value="BPL_LplA_LipB"/>
    <property type="match status" value="1"/>
</dbReference>
<feature type="binding site" evidence="2">
    <location>
        <begin position="114"/>
        <end position="116"/>
    </location>
    <ligand>
        <name>biotin</name>
        <dbReference type="ChEBI" id="CHEBI:57586"/>
    </ligand>
</feature>
<dbReference type="PROSITE" id="PS51733">
    <property type="entry name" value="BPL_LPL_CATALYTIC"/>
    <property type="match status" value="1"/>
</dbReference>
<evidence type="ECO:0000313" key="5">
    <source>
        <dbReference type="Proteomes" id="UP000824094"/>
    </source>
</evidence>
<sequence>MNVKAVILEILEDNAGKKVSGAELARRADASRNAVWKAINALAAEGYEIERSHTGYVLREDLSERGIVKYLTVPAGEIRVFDVVGSTNSEMKAAAAAGMPDRSIIAAARQTEGRGRYGRAFYSEKGTGVYFSILIRNIDFYRGKFLTAAAAVAVAESLEKLYGVSAQIKWVNDIYIGGKKCVGILTEAVTDLESGVIGYAVVGIGVNLKEPEGGFPKELQGVAGTPSDELPADAYNRAVAYTFNRFIELYDAFDRDALVKSYRSRSFLRGRTVGVMFDGKEAYTAVVKDVDENLNLVVVAEDGTERTLNYGEVTLKV</sequence>
<dbReference type="SUPFAM" id="SSF46785">
    <property type="entry name" value="Winged helix' DNA-binding domain"/>
    <property type="match status" value="1"/>
</dbReference>
<dbReference type="GO" id="GO:0004077">
    <property type="term" value="F:biotin--[biotin carboxyl-carrier protein] ligase activity"/>
    <property type="evidence" value="ECO:0007669"/>
    <property type="project" value="UniProtKB-UniRule"/>
</dbReference>
<evidence type="ECO:0000313" key="4">
    <source>
        <dbReference type="EMBL" id="HIU60074.1"/>
    </source>
</evidence>
<dbReference type="Pfam" id="PF08279">
    <property type="entry name" value="HTH_11"/>
    <property type="match status" value="1"/>
</dbReference>
<feature type="binding site" evidence="2">
    <location>
        <begin position="86"/>
        <end position="88"/>
    </location>
    <ligand>
        <name>biotin</name>
        <dbReference type="ChEBI" id="CHEBI:57586"/>
    </ligand>
</feature>
<protein>
    <recommendedName>
        <fullName evidence="2">Bifunctional ligase/repressor BirA</fullName>
    </recommendedName>
    <alternativeName>
        <fullName evidence="2">Biotin--[acetyl-CoA-carboxylase] ligase</fullName>
        <ecNumber evidence="2">6.3.4.15</ecNumber>
    </alternativeName>
    <alternativeName>
        <fullName evidence="2">Biotin--protein ligase</fullName>
    </alternativeName>
    <alternativeName>
        <fullName evidence="2">Biotin-[acetyl-CoA carboxylase] synthetase</fullName>
    </alternativeName>
</protein>
<dbReference type="GO" id="GO:0016740">
    <property type="term" value="F:transferase activity"/>
    <property type="evidence" value="ECO:0007669"/>
    <property type="project" value="UniProtKB-ARBA"/>
</dbReference>
<comment type="caution">
    <text evidence="4">The sequence shown here is derived from an EMBL/GenBank/DDBJ whole genome shotgun (WGS) entry which is preliminary data.</text>
</comment>
<keyword evidence="2" id="KW-0804">Transcription</keyword>
<dbReference type="NCBIfam" id="TIGR00121">
    <property type="entry name" value="birA_ligase"/>
    <property type="match status" value="1"/>
</dbReference>
<dbReference type="CDD" id="cd16442">
    <property type="entry name" value="BPL"/>
    <property type="match status" value="1"/>
</dbReference>
<keyword evidence="2" id="KW-0238">DNA-binding</keyword>
<feature type="domain" description="BPL/LPL catalytic" evidence="3">
    <location>
        <begin position="62"/>
        <end position="254"/>
    </location>
</feature>
<dbReference type="InterPro" id="IPR004143">
    <property type="entry name" value="BPL_LPL_catalytic"/>
</dbReference>
<evidence type="ECO:0000259" key="3">
    <source>
        <dbReference type="PROSITE" id="PS51733"/>
    </source>
</evidence>
<reference evidence="4" key="1">
    <citation type="submission" date="2020-10" db="EMBL/GenBank/DDBJ databases">
        <authorList>
            <person name="Gilroy R."/>
        </authorList>
    </citation>
    <scope>NUCLEOTIDE SEQUENCE</scope>
    <source>
        <strain evidence="4">18911</strain>
    </source>
</reference>
<evidence type="ECO:0000256" key="1">
    <source>
        <dbReference type="ARBA" id="ARBA00022598"/>
    </source>
</evidence>
<dbReference type="GO" id="GO:0005737">
    <property type="term" value="C:cytoplasm"/>
    <property type="evidence" value="ECO:0007669"/>
    <property type="project" value="TreeGrafter"/>
</dbReference>
<feature type="binding site" evidence="2">
    <location>
        <position position="110"/>
    </location>
    <ligand>
        <name>biotin</name>
        <dbReference type="ChEBI" id="CHEBI:57586"/>
    </ligand>
</feature>
<accession>A0A9D1MHE4</accession>
<comment type="function">
    <text evidence="2">Acts both as a biotin--[acetyl-CoA-carboxylase] ligase and a repressor.</text>
</comment>
<dbReference type="Proteomes" id="UP000824094">
    <property type="component" value="Unassembled WGS sequence"/>
</dbReference>
<dbReference type="InterPro" id="IPR036388">
    <property type="entry name" value="WH-like_DNA-bd_sf"/>
</dbReference>